<dbReference type="Proteomes" id="UP001519344">
    <property type="component" value="Unassembled WGS sequence"/>
</dbReference>
<dbReference type="PANTHER" id="PTHR38459">
    <property type="entry name" value="PROPHAGE BACTOPRENOL-LINKED GLUCOSE TRANSLOCASE HOMOLOG"/>
    <property type="match status" value="1"/>
</dbReference>
<dbReference type="InterPro" id="IPR007267">
    <property type="entry name" value="GtrA_DPMS_TM"/>
</dbReference>
<dbReference type="InterPro" id="IPR051401">
    <property type="entry name" value="GtrA_CellWall_Glycosyl"/>
</dbReference>
<comment type="caution">
    <text evidence="8">The sequence shown here is derived from an EMBL/GenBank/DDBJ whole genome shotgun (WGS) entry which is preliminary data.</text>
</comment>
<dbReference type="RefSeq" id="WP_167067597.1">
    <property type="nucleotide sequence ID" value="NZ_JAGGKV010000037.1"/>
</dbReference>
<comment type="subcellular location">
    <subcellularLocation>
        <location evidence="1">Membrane</location>
        <topology evidence="1">Multi-pass membrane protein</topology>
    </subcellularLocation>
</comment>
<keyword evidence="5 6" id="KW-0472">Membrane</keyword>
<organism evidence="8 9">
    <name type="scientific">Paenibacillus aceris</name>
    <dbReference type="NCBI Taxonomy" id="869555"/>
    <lineage>
        <taxon>Bacteria</taxon>
        <taxon>Bacillati</taxon>
        <taxon>Bacillota</taxon>
        <taxon>Bacilli</taxon>
        <taxon>Bacillales</taxon>
        <taxon>Paenibacillaceae</taxon>
        <taxon>Paenibacillus</taxon>
    </lineage>
</organism>
<name>A0ABS4I9J6_9BACL</name>
<evidence type="ECO:0000256" key="4">
    <source>
        <dbReference type="ARBA" id="ARBA00022989"/>
    </source>
</evidence>
<comment type="similarity">
    <text evidence="2">Belongs to the GtrA family.</text>
</comment>
<feature type="transmembrane region" description="Helical" evidence="6">
    <location>
        <begin position="82"/>
        <end position="107"/>
    </location>
</feature>
<evidence type="ECO:0000256" key="3">
    <source>
        <dbReference type="ARBA" id="ARBA00022692"/>
    </source>
</evidence>
<feature type="transmembrane region" description="Helical" evidence="6">
    <location>
        <begin position="113"/>
        <end position="132"/>
    </location>
</feature>
<dbReference type="PANTHER" id="PTHR38459:SF1">
    <property type="entry name" value="PROPHAGE BACTOPRENOL-LINKED GLUCOSE TRANSLOCASE HOMOLOG"/>
    <property type="match status" value="1"/>
</dbReference>
<dbReference type="EMBL" id="JAGGKV010000037">
    <property type="protein sequence ID" value="MBP1967593.1"/>
    <property type="molecule type" value="Genomic_DNA"/>
</dbReference>
<evidence type="ECO:0000256" key="5">
    <source>
        <dbReference type="ARBA" id="ARBA00023136"/>
    </source>
</evidence>
<evidence type="ECO:0000313" key="9">
    <source>
        <dbReference type="Proteomes" id="UP001519344"/>
    </source>
</evidence>
<evidence type="ECO:0000259" key="7">
    <source>
        <dbReference type="Pfam" id="PF04138"/>
    </source>
</evidence>
<dbReference type="Pfam" id="PF04138">
    <property type="entry name" value="GtrA_DPMS_TM"/>
    <property type="match status" value="1"/>
</dbReference>
<evidence type="ECO:0000256" key="2">
    <source>
        <dbReference type="ARBA" id="ARBA00009399"/>
    </source>
</evidence>
<evidence type="ECO:0000313" key="8">
    <source>
        <dbReference type="EMBL" id="MBP1967593.1"/>
    </source>
</evidence>
<feature type="domain" description="GtrA/DPMS transmembrane" evidence="7">
    <location>
        <begin position="16"/>
        <end position="139"/>
    </location>
</feature>
<feature type="transmembrane region" description="Helical" evidence="6">
    <location>
        <begin position="14"/>
        <end position="35"/>
    </location>
</feature>
<protein>
    <submittedName>
        <fullName evidence="8">Flippase GtrA</fullName>
    </submittedName>
</protein>
<feature type="transmembrane region" description="Helical" evidence="6">
    <location>
        <begin position="41"/>
        <end position="61"/>
    </location>
</feature>
<gene>
    <name evidence="8" type="ORF">J2Z65_006865</name>
</gene>
<evidence type="ECO:0000256" key="6">
    <source>
        <dbReference type="SAM" id="Phobius"/>
    </source>
</evidence>
<keyword evidence="4 6" id="KW-1133">Transmembrane helix</keyword>
<proteinExistence type="inferred from homology"/>
<accession>A0ABS4I9J6</accession>
<keyword evidence="3 6" id="KW-0812">Transmembrane</keyword>
<evidence type="ECO:0000256" key="1">
    <source>
        <dbReference type="ARBA" id="ARBA00004141"/>
    </source>
</evidence>
<sequence length="150" mass="16612">MIQQRLLSLLSSSFLRFLLVGVFNTLVGLSASFAFFNLLHLNYWISTFTGNTIGAIVSYTLNRTFTFRSKASVGSSWWKFAVVILSCYGLSYGISLLLAETVASLWPDMRTDWLHNAAILIGNGLYTIGNYLGHKYFTFRANGPSSSGVS</sequence>
<keyword evidence="9" id="KW-1185">Reference proteome</keyword>
<reference evidence="8 9" key="1">
    <citation type="submission" date="2021-03" db="EMBL/GenBank/DDBJ databases">
        <title>Genomic Encyclopedia of Type Strains, Phase IV (KMG-IV): sequencing the most valuable type-strain genomes for metagenomic binning, comparative biology and taxonomic classification.</title>
        <authorList>
            <person name="Goeker M."/>
        </authorList>
    </citation>
    <scope>NUCLEOTIDE SEQUENCE [LARGE SCALE GENOMIC DNA]</scope>
    <source>
        <strain evidence="8 9">DSM 24950</strain>
    </source>
</reference>